<organism evidence="2 3">
    <name type="scientific">Mya arenaria</name>
    <name type="common">Soft-shell clam</name>
    <dbReference type="NCBI Taxonomy" id="6604"/>
    <lineage>
        <taxon>Eukaryota</taxon>
        <taxon>Metazoa</taxon>
        <taxon>Spiralia</taxon>
        <taxon>Lophotrochozoa</taxon>
        <taxon>Mollusca</taxon>
        <taxon>Bivalvia</taxon>
        <taxon>Autobranchia</taxon>
        <taxon>Heteroconchia</taxon>
        <taxon>Euheterodonta</taxon>
        <taxon>Imparidentia</taxon>
        <taxon>Neoheterodontei</taxon>
        <taxon>Myida</taxon>
        <taxon>Myoidea</taxon>
        <taxon>Myidae</taxon>
        <taxon>Mya</taxon>
    </lineage>
</organism>
<dbReference type="InterPro" id="IPR011333">
    <property type="entry name" value="SKP1/BTB/POZ_sf"/>
</dbReference>
<name>A0ABY7EWH7_MYAAR</name>
<gene>
    <name evidence="2" type="ORF">MAR_004403</name>
</gene>
<accession>A0ABY7EWH7</accession>
<dbReference type="Proteomes" id="UP001164746">
    <property type="component" value="Chromosome 9"/>
</dbReference>
<dbReference type="PROSITE" id="PS50097">
    <property type="entry name" value="BTB"/>
    <property type="match status" value="1"/>
</dbReference>
<dbReference type="InterPro" id="IPR000210">
    <property type="entry name" value="BTB/POZ_dom"/>
</dbReference>
<evidence type="ECO:0000313" key="3">
    <source>
        <dbReference type="Proteomes" id="UP001164746"/>
    </source>
</evidence>
<keyword evidence="3" id="KW-1185">Reference proteome</keyword>
<sequence length="294" mass="33590">MDAMDDEEECYTNMSKDKIIGRVDVSMFGEKTGIADVNLLVDGQSIPVSRSVLSITSPVFRAMFQGDFKERVQGVIPLPGKNLDDVLTLLKCIYPDIMMTVTESVALAVLPLAEEYQMTLLKTKCEDTLLQSIGQKFDDQKVKGGDMQYCANVSDFLDLSNRLSLPRLKQCCISLAADFKHRERKRYMLSYQFSADIVKQIDELAISRLEIRYDDLSAISRFEVFDIRKLFNSSLYPKDIDTHMRGLRLAYSFALDDIKKLAVSTIRADKNSKNWSHDEMYNLLPENIKRDIEC</sequence>
<dbReference type="EMBL" id="CP111020">
    <property type="protein sequence ID" value="WAR14298.1"/>
    <property type="molecule type" value="Genomic_DNA"/>
</dbReference>
<feature type="domain" description="BTB" evidence="1">
    <location>
        <begin position="35"/>
        <end position="94"/>
    </location>
</feature>
<evidence type="ECO:0000313" key="2">
    <source>
        <dbReference type="EMBL" id="WAR14298.1"/>
    </source>
</evidence>
<dbReference type="CDD" id="cd18186">
    <property type="entry name" value="BTB_POZ_ZBTB_KLHL-like"/>
    <property type="match status" value="1"/>
</dbReference>
<protein>
    <submittedName>
        <fullName evidence="2">TDPZ3-like protein</fullName>
    </submittedName>
</protein>
<proteinExistence type="predicted"/>
<dbReference type="PANTHER" id="PTHR22744:SF17">
    <property type="entry name" value="BTB DOMAIN-CONTAINING PROTEIN"/>
    <property type="match status" value="1"/>
</dbReference>
<evidence type="ECO:0000259" key="1">
    <source>
        <dbReference type="PROSITE" id="PS50097"/>
    </source>
</evidence>
<reference evidence="2" key="1">
    <citation type="submission" date="2022-11" db="EMBL/GenBank/DDBJ databases">
        <title>Centuries of genome instability and evolution in soft-shell clam transmissible cancer (bioRxiv).</title>
        <authorList>
            <person name="Hart S.F.M."/>
            <person name="Yonemitsu M.A."/>
            <person name="Giersch R.M."/>
            <person name="Beal B.F."/>
            <person name="Arriagada G."/>
            <person name="Davis B.W."/>
            <person name="Ostrander E.A."/>
            <person name="Goff S.P."/>
            <person name="Metzger M.J."/>
        </authorList>
    </citation>
    <scope>NUCLEOTIDE SEQUENCE</scope>
    <source>
        <strain evidence="2">MELC-2E11</strain>
        <tissue evidence="2">Siphon/mantle</tissue>
    </source>
</reference>
<dbReference type="Gene3D" id="3.30.710.10">
    <property type="entry name" value="Potassium Channel Kv1.1, Chain A"/>
    <property type="match status" value="1"/>
</dbReference>
<dbReference type="Pfam" id="PF00651">
    <property type="entry name" value="BTB"/>
    <property type="match status" value="1"/>
</dbReference>
<dbReference type="SUPFAM" id="SSF54695">
    <property type="entry name" value="POZ domain"/>
    <property type="match status" value="1"/>
</dbReference>
<dbReference type="PANTHER" id="PTHR22744">
    <property type="entry name" value="HELIX LOOP HELIX PROTEIN 21-RELATED"/>
    <property type="match status" value="1"/>
</dbReference>
<dbReference type="SMART" id="SM00225">
    <property type="entry name" value="BTB"/>
    <property type="match status" value="1"/>
</dbReference>